<name>A0A4C1WJE1_EUMVA</name>
<dbReference type="InterPro" id="IPR015915">
    <property type="entry name" value="Kelch-typ_b-propeller"/>
</dbReference>
<dbReference type="AlphaFoldDB" id="A0A4C1WJE1"/>
<dbReference type="Proteomes" id="UP000299102">
    <property type="component" value="Unassembled WGS sequence"/>
</dbReference>
<comment type="caution">
    <text evidence="2">The sequence shown here is derived from an EMBL/GenBank/DDBJ whole genome shotgun (WGS) entry which is preliminary data.</text>
</comment>
<evidence type="ECO:0000313" key="3">
    <source>
        <dbReference type="Proteomes" id="UP000299102"/>
    </source>
</evidence>
<dbReference type="SUPFAM" id="SSF117281">
    <property type="entry name" value="Kelch motif"/>
    <property type="match status" value="1"/>
</dbReference>
<proteinExistence type="predicted"/>
<sequence length="185" mass="21104">MLRWCTSLSRRVMYQRPVARQDRWEHVTETWVSKSNCTAGAIDGTLLVLGDDQLVMYSPIKRCWSRGSNMLQRCHLVGSAVLLHAHHPRTHTRTRTHTLPHTHHTPHTHRTHAHTTTTTTTHIHTRTQSAADMAEVLTPSSVEERVSWESAQNHTPLRVDCTYHRAAAGASSALQMRERKRWGDG</sequence>
<feature type="region of interest" description="Disordered" evidence="1">
    <location>
        <begin position="90"/>
        <end position="116"/>
    </location>
</feature>
<evidence type="ECO:0000313" key="2">
    <source>
        <dbReference type="EMBL" id="GBP51351.1"/>
    </source>
</evidence>
<accession>A0A4C1WJE1</accession>
<keyword evidence="3" id="KW-1185">Reference proteome</keyword>
<organism evidence="2 3">
    <name type="scientific">Eumeta variegata</name>
    <name type="common">Bagworm moth</name>
    <name type="synonym">Eumeta japonica</name>
    <dbReference type="NCBI Taxonomy" id="151549"/>
    <lineage>
        <taxon>Eukaryota</taxon>
        <taxon>Metazoa</taxon>
        <taxon>Ecdysozoa</taxon>
        <taxon>Arthropoda</taxon>
        <taxon>Hexapoda</taxon>
        <taxon>Insecta</taxon>
        <taxon>Pterygota</taxon>
        <taxon>Neoptera</taxon>
        <taxon>Endopterygota</taxon>
        <taxon>Lepidoptera</taxon>
        <taxon>Glossata</taxon>
        <taxon>Ditrysia</taxon>
        <taxon>Tineoidea</taxon>
        <taxon>Psychidae</taxon>
        <taxon>Oiketicinae</taxon>
        <taxon>Eumeta</taxon>
    </lineage>
</organism>
<gene>
    <name evidence="2" type="ORF">EVAR_34137_1</name>
</gene>
<protein>
    <submittedName>
        <fullName evidence="2">Uncharacterized protein</fullName>
    </submittedName>
</protein>
<feature type="compositionally biased region" description="Basic residues" evidence="1">
    <location>
        <begin position="90"/>
        <end position="113"/>
    </location>
</feature>
<dbReference type="EMBL" id="BGZK01000579">
    <property type="protein sequence ID" value="GBP51351.1"/>
    <property type="molecule type" value="Genomic_DNA"/>
</dbReference>
<evidence type="ECO:0000256" key="1">
    <source>
        <dbReference type="SAM" id="MobiDB-lite"/>
    </source>
</evidence>
<reference evidence="2 3" key="1">
    <citation type="journal article" date="2019" name="Commun. Biol.">
        <title>The bagworm genome reveals a unique fibroin gene that provides high tensile strength.</title>
        <authorList>
            <person name="Kono N."/>
            <person name="Nakamura H."/>
            <person name="Ohtoshi R."/>
            <person name="Tomita M."/>
            <person name="Numata K."/>
            <person name="Arakawa K."/>
        </authorList>
    </citation>
    <scope>NUCLEOTIDE SEQUENCE [LARGE SCALE GENOMIC DNA]</scope>
</reference>